<dbReference type="SUPFAM" id="SSF69705">
    <property type="entry name" value="Transcription factor NusA, N-terminal domain"/>
    <property type="match status" value="1"/>
</dbReference>
<dbReference type="PANTHER" id="PTHR22648">
    <property type="entry name" value="TRANSCRIPTION TERMINATION FACTOR NUSA"/>
    <property type="match status" value="1"/>
</dbReference>
<keyword evidence="4 7" id="KW-0694">RNA-binding</keyword>
<evidence type="ECO:0000256" key="2">
    <source>
        <dbReference type="ARBA" id="ARBA00022490"/>
    </source>
</evidence>
<dbReference type="FunFam" id="3.30.300.20:FF:000005">
    <property type="entry name" value="Transcription termination/antitermination protein NusA"/>
    <property type="match status" value="1"/>
</dbReference>
<dbReference type="GO" id="GO:0003700">
    <property type="term" value="F:DNA-binding transcription factor activity"/>
    <property type="evidence" value="ECO:0007669"/>
    <property type="project" value="InterPro"/>
</dbReference>
<dbReference type="SUPFAM" id="SSF50249">
    <property type="entry name" value="Nucleic acid-binding proteins"/>
    <property type="match status" value="1"/>
</dbReference>
<dbReference type="Proteomes" id="UP000177263">
    <property type="component" value="Unassembled WGS sequence"/>
</dbReference>
<sequence length="386" mass="42756">MATTKRTEFSQALKAIAQERGIDPEVIIDTIKQAYVAAYKRDARERGEEIDSFDYDAEIDPVNGEAKIIGWPLEEPDKRKDVTPPGFGRIAAQTAKQVIHQKIREAEKGVVMDEFGGRVGGLISGVVLRFDGPNVRVDLGKTEALMPTEERIPSERLSPSQRLTFLLKDIEDTPRGKQIILSRSSDEFVRKVFAREVPEISSGSVEIRQIAREPGGRTKIAVFSSQSGVDPVGSCVGQKGVRVQAVTNELGGERVDIIPWTENEEEFIKAAIAPVEVLGIVLNKEKHEATITVPEDQLSLAIGKDGQNVRLASKLTGWRIEVAGKAVEGAPKLTKKEEKEKEVKPEKQPEEKLEEQVKTVVPEETEEEEPKEENSEDETQSSEKTQ</sequence>
<dbReference type="AlphaFoldDB" id="A0A1F7YPK4"/>
<dbReference type="GO" id="GO:0006353">
    <property type="term" value="P:DNA-templated transcription termination"/>
    <property type="evidence" value="ECO:0007669"/>
    <property type="project" value="UniProtKB-UniRule"/>
</dbReference>
<feature type="domain" description="K Homology" evidence="9">
    <location>
        <begin position="285"/>
        <end position="362"/>
    </location>
</feature>
<reference evidence="10 11" key="1">
    <citation type="journal article" date="2016" name="Nat. Commun.">
        <title>Thousands of microbial genomes shed light on interconnected biogeochemical processes in an aquifer system.</title>
        <authorList>
            <person name="Anantharaman K."/>
            <person name="Brown C.T."/>
            <person name="Hug L.A."/>
            <person name="Sharon I."/>
            <person name="Castelle C.J."/>
            <person name="Probst A.J."/>
            <person name="Thomas B.C."/>
            <person name="Singh A."/>
            <person name="Wilkins M.J."/>
            <person name="Karaoz U."/>
            <person name="Brodie E.L."/>
            <person name="Williams K.H."/>
            <person name="Hubbard S.S."/>
            <person name="Banfield J.F."/>
        </authorList>
    </citation>
    <scope>NUCLEOTIDE SEQUENCE [LARGE SCALE GENOMIC DNA]</scope>
</reference>
<keyword evidence="1 7" id="KW-0806">Transcription termination</keyword>
<evidence type="ECO:0000259" key="9">
    <source>
        <dbReference type="SMART" id="SM00322"/>
    </source>
</evidence>
<dbReference type="InterPro" id="IPR058582">
    <property type="entry name" value="KH_NusA_2nd"/>
</dbReference>
<name>A0A1F7YPK4_9BACT</name>
<feature type="compositionally biased region" description="Acidic residues" evidence="8">
    <location>
        <begin position="363"/>
        <end position="380"/>
    </location>
</feature>
<dbReference type="PANTHER" id="PTHR22648:SF0">
    <property type="entry name" value="TRANSCRIPTION TERMINATION_ANTITERMINATION PROTEIN NUSA"/>
    <property type="match status" value="1"/>
</dbReference>
<dbReference type="STRING" id="1802500.A2801_01990"/>
<comment type="subcellular location">
    <subcellularLocation>
        <location evidence="7">Cytoplasm</location>
    </subcellularLocation>
</comment>
<protein>
    <recommendedName>
        <fullName evidence="7">Transcription termination/antitermination protein NusA</fullName>
    </recommendedName>
</protein>
<dbReference type="GO" id="GO:0005829">
    <property type="term" value="C:cytosol"/>
    <property type="evidence" value="ECO:0007669"/>
    <property type="project" value="TreeGrafter"/>
</dbReference>
<dbReference type="Pfam" id="PF08529">
    <property type="entry name" value="NusA_N"/>
    <property type="match status" value="2"/>
</dbReference>
<comment type="function">
    <text evidence="7">Participates in both transcription termination and antitermination.</text>
</comment>
<keyword evidence="2 7" id="KW-0963">Cytoplasm</keyword>
<dbReference type="InterPro" id="IPR030842">
    <property type="entry name" value="TF_NusA_bacterial"/>
</dbReference>
<dbReference type="InterPro" id="IPR009019">
    <property type="entry name" value="KH_sf_prok-type"/>
</dbReference>
<dbReference type="CDD" id="cd22529">
    <property type="entry name" value="KH-II_NusA_rpt2"/>
    <property type="match status" value="1"/>
</dbReference>
<dbReference type="SMART" id="SM00322">
    <property type="entry name" value="KH"/>
    <property type="match status" value="2"/>
</dbReference>
<feature type="region of interest" description="Disordered" evidence="8">
    <location>
        <begin position="332"/>
        <end position="386"/>
    </location>
</feature>
<dbReference type="InterPro" id="IPR010213">
    <property type="entry name" value="TF_NusA"/>
</dbReference>
<evidence type="ECO:0000256" key="7">
    <source>
        <dbReference type="HAMAP-Rule" id="MF_00945"/>
    </source>
</evidence>
<feature type="compositionally biased region" description="Basic and acidic residues" evidence="8">
    <location>
        <begin position="334"/>
        <end position="357"/>
    </location>
</feature>
<evidence type="ECO:0000256" key="8">
    <source>
        <dbReference type="SAM" id="MobiDB-lite"/>
    </source>
</evidence>
<dbReference type="PROSITE" id="PS50084">
    <property type="entry name" value="KH_TYPE_1"/>
    <property type="match status" value="1"/>
</dbReference>
<dbReference type="InterPro" id="IPR013735">
    <property type="entry name" value="TF_NusA_N"/>
</dbReference>
<evidence type="ECO:0000256" key="4">
    <source>
        <dbReference type="ARBA" id="ARBA00022884"/>
    </source>
</evidence>
<dbReference type="Gene3D" id="3.30.1480.10">
    <property type="entry name" value="NusA, N-terminal domain"/>
    <property type="match status" value="1"/>
</dbReference>
<organism evidence="10 11">
    <name type="scientific">Candidatus Woesebacteria bacterium RIFCSPHIGHO2_01_FULL_41_10</name>
    <dbReference type="NCBI Taxonomy" id="1802500"/>
    <lineage>
        <taxon>Bacteria</taxon>
        <taxon>Candidatus Woeseibacteriota</taxon>
    </lineage>
</organism>
<evidence type="ECO:0000256" key="1">
    <source>
        <dbReference type="ARBA" id="ARBA00022472"/>
    </source>
</evidence>
<dbReference type="Pfam" id="PF26594">
    <property type="entry name" value="KH_NusA_2nd"/>
    <property type="match status" value="1"/>
</dbReference>
<evidence type="ECO:0000313" key="11">
    <source>
        <dbReference type="Proteomes" id="UP000177263"/>
    </source>
</evidence>
<dbReference type="Gene3D" id="2.40.50.140">
    <property type="entry name" value="Nucleic acid-binding proteins"/>
    <property type="match status" value="1"/>
</dbReference>
<evidence type="ECO:0000313" key="10">
    <source>
        <dbReference type="EMBL" id="OGM29274.1"/>
    </source>
</evidence>
<feature type="domain" description="K Homology" evidence="9">
    <location>
        <begin position="214"/>
        <end position="282"/>
    </location>
</feature>
<evidence type="ECO:0000256" key="6">
    <source>
        <dbReference type="ARBA" id="ARBA00023163"/>
    </source>
</evidence>
<evidence type="ECO:0000256" key="3">
    <source>
        <dbReference type="ARBA" id="ARBA00022814"/>
    </source>
</evidence>
<dbReference type="SUPFAM" id="SSF54814">
    <property type="entry name" value="Prokaryotic type KH domain (KH-domain type II)"/>
    <property type="match status" value="2"/>
</dbReference>
<keyword evidence="3 7" id="KW-0889">Transcription antitermination</keyword>
<dbReference type="HAMAP" id="MF_00945_B">
    <property type="entry name" value="NusA_B"/>
    <property type="match status" value="1"/>
</dbReference>
<gene>
    <name evidence="7" type="primary">nusA</name>
    <name evidence="10" type="ORF">A2801_01990</name>
</gene>
<dbReference type="EMBL" id="MGGM01000015">
    <property type="protein sequence ID" value="OGM29274.1"/>
    <property type="molecule type" value="Genomic_DNA"/>
</dbReference>
<dbReference type="CDD" id="cd02134">
    <property type="entry name" value="KH-II_NusA_rpt1"/>
    <property type="match status" value="1"/>
</dbReference>
<comment type="caution">
    <text evidence="10">The sequence shown here is derived from an EMBL/GenBank/DDBJ whole genome shotgun (WGS) entry which is preliminary data.</text>
</comment>
<dbReference type="FunFam" id="3.30.300.20:FF:000002">
    <property type="entry name" value="Transcription termination/antitermination protein NusA"/>
    <property type="match status" value="1"/>
</dbReference>
<comment type="similarity">
    <text evidence="7">Belongs to the NusA family.</text>
</comment>
<dbReference type="InterPro" id="IPR015946">
    <property type="entry name" value="KH_dom-like_a/b"/>
</dbReference>
<dbReference type="InterPro" id="IPR025249">
    <property type="entry name" value="TF_NusA_KH_1st"/>
</dbReference>
<evidence type="ECO:0000256" key="5">
    <source>
        <dbReference type="ARBA" id="ARBA00023015"/>
    </source>
</evidence>
<dbReference type="Gene3D" id="3.30.300.20">
    <property type="match status" value="2"/>
</dbReference>
<proteinExistence type="inferred from homology"/>
<dbReference type="NCBIfam" id="TIGR01953">
    <property type="entry name" value="NusA"/>
    <property type="match status" value="1"/>
</dbReference>
<dbReference type="GO" id="GO:0031564">
    <property type="term" value="P:transcription antitermination"/>
    <property type="evidence" value="ECO:0007669"/>
    <property type="project" value="UniProtKB-UniRule"/>
</dbReference>
<dbReference type="GO" id="GO:0003723">
    <property type="term" value="F:RNA binding"/>
    <property type="evidence" value="ECO:0007669"/>
    <property type="project" value="UniProtKB-UniRule"/>
</dbReference>
<dbReference type="InterPro" id="IPR012340">
    <property type="entry name" value="NA-bd_OB-fold"/>
</dbReference>
<dbReference type="InterPro" id="IPR004087">
    <property type="entry name" value="KH_dom"/>
</dbReference>
<dbReference type="CDD" id="cd04455">
    <property type="entry name" value="S1_NusA"/>
    <property type="match status" value="1"/>
</dbReference>
<dbReference type="InterPro" id="IPR036555">
    <property type="entry name" value="NusA_N_sf"/>
</dbReference>
<dbReference type="Pfam" id="PF13184">
    <property type="entry name" value="KH_NusA_1st"/>
    <property type="match status" value="1"/>
</dbReference>
<accession>A0A1F7YPK4</accession>
<comment type="subunit">
    <text evidence="7">Monomer. Binds directly to the core enzyme of the DNA-dependent RNA polymerase and to nascent RNA.</text>
</comment>
<keyword evidence="6 7" id="KW-0804">Transcription</keyword>
<keyword evidence="5 7" id="KW-0805">Transcription regulation</keyword>